<dbReference type="PANTHER" id="PTHR42930:SF3">
    <property type="entry name" value="PHOSPHATE-SPECIFIC TRANSPORT SYSTEM ACCESSORY PROTEIN PHOU"/>
    <property type="match status" value="1"/>
</dbReference>
<dbReference type="PANTHER" id="PTHR42930">
    <property type="entry name" value="PHOSPHATE-SPECIFIC TRANSPORT SYSTEM ACCESSORY PROTEIN PHOU"/>
    <property type="match status" value="1"/>
</dbReference>
<dbReference type="EMBL" id="JAOQKJ010000003">
    <property type="protein sequence ID" value="MCU6743872.1"/>
    <property type="molecule type" value="Genomic_DNA"/>
</dbReference>
<keyword evidence="1" id="KW-0963">Cytoplasm</keyword>
<evidence type="ECO:0000313" key="4">
    <source>
        <dbReference type="Proteomes" id="UP001652432"/>
    </source>
</evidence>
<evidence type="ECO:0000259" key="2">
    <source>
        <dbReference type="Pfam" id="PF01895"/>
    </source>
</evidence>
<dbReference type="PIRSF" id="PIRSF003107">
    <property type="entry name" value="PhoU"/>
    <property type="match status" value="1"/>
</dbReference>
<organism evidence="3 4">
    <name type="scientific">Suilimivivens aceti</name>
    <dbReference type="NCBI Taxonomy" id="2981774"/>
    <lineage>
        <taxon>Bacteria</taxon>
        <taxon>Bacillati</taxon>
        <taxon>Bacillota</taxon>
        <taxon>Clostridia</taxon>
        <taxon>Lachnospirales</taxon>
        <taxon>Lachnospiraceae</taxon>
        <taxon>Suilimivivens</taxon>
    </lineage>
</organism>
<comment type="similarity">
    <text evidence="1">Belongs to the PhoU family.</text>
</comment>
<evidence type="ECO:0000313" key="3">
    <source>
        <dbReference type="EMBL" id="MCU6743872.1"/>
    </source>
</evidence>
<evidence type="ECO:0000256" key="1">
    <source>
        <dbReference type="PIRNR" id="PIRNR003107"/>
    </source>
</evidence>
<dbReference type="InterPro" id="IPR038078">
    <property type="entry name" value="PhoU-like_sf"/>
</dbReference>
<comment type="function">
    <text evidence="1">Plays a role in the regulation of phosphate uptake.</text>
</comment>
<dbReference type="NCBIfam" id="TIGR02135">
    <property type="entry name" value="phoU_full"/>
    <property type="match status" value="1"/>
</dbReference>
<dbReference type="Pfam" id="PF01895">
    <property type="entry name" value="PhoU"/>
    <property type="match status" value="2"/>
</dbReference>
<reference evidence="3 4" key="1">
    <citation type="journal article" date="2021" name="ISME Commun">
        <title>Automated analysis of genomic sequences facilitates high-throughput and comprehensive description of bacteria.</title>
        <authorList>
            <person name="Hitch T.C.A."/>
        </authorList>
    </citation>
    <scope>NUCLEOTIDE SEQUENCE [LARGE SCALE GENOMIC DNA]</scope>
    <source>
        <strain evidence="3 4">Sanger_18</strain>
    </source>
</reference>
<name>A0ABT2T0V6_9FIRM</name>
<comment type="subcellular location">
    <subcellularLocation>
        <location evidence="1">Cytoplasm</location>
    </subcellularLocation>
</comment>
<feature type="domain" description="PhoU" evidence="2">
    <location>
        <begin position="19"/>
        <end position="105"/>
    </location>
</feature>
<dbReference type="Gene3D" id="1.20.58.220">
    <property type="entry name" value="Phosphate transport system protein phou homolog 2, domain 2"/>
    <property type="match status" value="1"/>
</dbReference>
<proteinExistence type="inferred from homology"/>
<dbReference type="InterPro" id="IPR028366">
    <property type="entry name" value="PhoU"/>
</dbReference>
<comment type="subunit">
    <text evidence="1">Homodimer.</text>
</comment>
<feature type="domain" description="PhoU" evidence="2">
    <location>
        <begin position="124"/>
        <end position="205"/>
    </location>
</feature>
<protein>
    <recommendedName>
        <fullName evidence="1">Phosphate-specific transport system accessory protein PhoU</fullName>
    </recommendedName>
</protein>
<comment type="caution">
    <text evidence="3">The sequence shown here is derived from an EMBL/GenBank/DDBJ whole genome shotgun (WGS) entry which is preliminary data.</text>
</comment>
<dbReference type="Proteomes" id="UP001652432">
    <property type="component" value="Unassembled WGS sequence"/>
</dbReference>
<sequence>MSPRTTFINELNQLKENVADMATRVEKNYETLFEAYEKKEKAAIEKIVAVDKDINRRQREIESECLFLITKQQPIVSDLRAVTASLKVVTDIERVGDHVADIAELLIRMDMKELSAYSVHLNPMIGETRDMLRMAVDAFTGRNKEEAQEVIQKDDVVDELFNAVKNDVIESLKKETRDADESVDILMIAKYLEKIGDHAVNICEWEIFKETGNISDMRLL</sequence>
<keyword evidence="1" id="KW-0813">Transport</keyword>
<dbReference type="SUPFAM" id="SSF109755">
    <property type="entry name" value="PhoU-like"/>
    <property type="match status" value="1"/>
</dbReference>
<accession>A0ABT2T0V6</accession>
<keyword evidence="4" id="KW-1185">Reference proteome</keyword>
<dbReference type="InterPro" id="IPR026022">
    <property type="entry name" value="PhoU_dom"/>
</dbReference>
<gene>
    <name evidence="3" type="primary">phoU</name>
    <name evidence="3" type="ORF">OCV77_05090</name>
</gene>
<dbReference type="RefSeq" id="WP_262573838.1">
    <property type="nucleotide sequence ID" value="NZ_JAOQKJ010000003.1"/>
</dbReference>
<keyword evidence="1" id="KW-0592">Phosphate transport</keyword>